<dbReference type="Proteomes" id="UP000261174">
    <property type="component" value="Unassembled WGS sequence"/>
</dbReference>
<evidence type="ECO:0000313" key="2">
    <source>
        <dbReference type="Proteomes" id="UP000261174"/>
    </source>
</evidence>
<dbReference type="InterPro" id="IPR036648">
    <property type="entry name" value="CN_Hdrase_a/SCN_Hdrase_g_sf"/>
</dbReference>
<dbReference type="EMBL" id="QTJV01000002">
    <property type="protein sequence ID" value="RFM34986.1"/>
    <property type="molecule type" value="Genomic_DNA"/>
</dbReference>
<gene>
    <name evidence="1" type="ORF">DXN04_06175</name>
</gene>
<comment type="caution">
    <text evidence="1">The sequence shown here is derived from an EMBL/GenBank/DDBJ whole genome shotgun (WGS) entry which is preliminary data.</text>
</comment>
<accession>A0A3E1P466</accession>
<sequence length="118" mass="12306">MSTATLKASKWSKTAPLSALDTIRIECGIDEDFRKKFIADPAGVLKAHGIEVPADVKINVVQDTPSTYNISIPPFRGNDLSEASLKSAAASSNGTTWCTTCTATTPICAGSLASLTCA</sequence>
<evidence type="ECO:0000313" key="1">
    <source>
        <dbReference type="EMBL" id="RFM34986.1"/>
    </source>
</evidence>
<organism evidence="1 2">
    <name type="scientific">Chitinophaga silvisoli</name>
    <dbReference type="NCBI Taxonomy" id="2291814"/>
    <lineage>
        <taxon>Bacteria</taxon>
        <taxon>Pseudomonadati</taxon>
        <taxon>Bacteroidota</taxon>
        <taxon>Chitinophagia</taxon>
        <taxon>Chitinophagales</taxon>
        <taxon>Chitinophagaceae</taxon>
        <taxon>Chitinophaga</taxon>
    </lineage>
</organism>
<proteinExistence type="predicted"/>
<reference evidence="1 2" key="1">
    <citation type="submission" date="2018-08" db="EMBL/GenBank/DDBJ databases">
        <title>Chitinophaga sp. K20C18050901, a novel bacterium isolated from forest soil.</title>
        <authorList>
            <person name="Wang C."/>
        </authorList>
    </citation>
    <scope>NUCLEOTIDE SEQUENCE [LARGE SCALE GENOMIC DNA]</scope>
    <source>
        <strain evidence="1 2">K20C18050901</strain>
    </source>
</reference>
<dbReference type="OrthoDB" id="1494141at2"/>
<dbReference type="NCBIfam" id="TIGR03793">
    <property type="entry name" value="leader_NHLP"/>
    <property type="match status" value="1"/>
</dbReference>
<dbReference type="Gene3D" id="3.90.330.10">
    <property type="entry name" value="Nitrile hydratase alpha /Thiocyanate hydrolase gamma"/>
    <property type="match status" value="1"/>
</dbReference>
<dbReference type="GO" id="GO:0003824">
    <property type="term" value="F:catalytic activity"/>
    <property type="evidence" value="ECO:0007669"/>
    <property type="project" value="InterPro"/>
</dbReference>
<name>A0A3E1P466_9BACT</name>
<dbReference type="InterPro" id="IPR022513">
    <property type="entry name" value="TOMM_pelo"/>
</dbReference>
<keyword evidence="2" id="KW-1185">Reference proteome</keyword>
<dbReference type="RefSeq" id="WP_116852470.1">
    <property type="nucleotide sequence ID" value="NZ_QTJV01000002.1"/>
</dbReference>
<dbReference type="GO" id="GO:0046914">
    <property type="term" value="F:transition metal ion binding"/>
    <property type="evidence" value="ECO:0007669"/>
    <property type="project" value="InterPro"/>
</dbReference>
<dbReference type="AlphaFoldDB" id="A0A3E1P466"/>
<protein>
    <submittedName>
        <fullName evidence="1">NHLP leader peptide family natural product</fullName>
    </submittedName>
</protein>
<dbReference type="SUPFAM" id="SSF56209">
    <property type="entry name" value="Nitrile hydratase alpha chain"/>
    <property type="match status" value="1"/>
</dbReference>